<protein>
    <submittedName>
        <fullName evidence="2">Uncharacterized protein</fullName>
    </submittedName>
</protein>
<dbReference type="AlphaFoldDB" id="A0AAV7DWE7"/>
<feature type="region of interest" description="Disordered" evidence="1">
    <location>
        <begin position="1"/>
        <end position="27"/>
    </location>
</feature>
<feature type="compositionally biased region" description="Gly residues" evidence="1">
    <location>
        <begin position="199"/>
        <end position="209"/>
    </location>
</feature>
<keyword evidence="3" id="KW-1185">Reference proteome</keyword>
<sequence length="220" mass="23945">MKGGDGRRGGTKKRTFKRKTSEENSRIRKLRIVRERECPRRGRCSKLQDKVLNRERRECQRGAGIYGSIPPGQRIPAECREGRESAGVATDNDFHRERFLFFSSIRRPSGGRGSRERVQRDQRGVGRGSGGNREGIPGEESEGIRERAGRDLGRGVEGSQKWGGDGEGGNQGIGGGKSEWGAGRNGEKPGNGESRRSGKGGGEGEGLGVRGREGREGGRE</sequence>
<feature type="compositionally biased region" description="Basic and acidic residues" evidence="1">
    <location>
        <begin position="142"/>
        <end position="154"/>
    </location>
</feature>
<evidence type="ECO:0000313" key="3">
    <source>
        <dbReference type="Proteomes" id="UP000825729"/>
    </source>
</evidence>
<reference evidence="2 3" key="1">
    <citation type="submission" date="2021-07" db="EMBL/GenBank/DDBJ databases">
        <title>The Aristolochia fimbriata genome: insights into angiosperm evolution, floral development and chemical biosynthesis.</title>
        <authorList>
            <person name="Jiao Y."/>
        </authorList>
    </citation>
    <scope>NUCLEOTIDE SEQUENCE [LARGE SCALE GENOMIC DNA]</scope>
    <source>
        <strain evidence="2">IBCAS-2021</strain>
        <tissue evidence="2">Leaf</tissue>
    </source>
</reference>
<evidence type="ECO:0000256" key="1">
    <source>
        <dbReference type="SAM" id="MobiDB-lite"/>
    </source>
</evidence>
<accession>A0AAV7DWE7</accession>
<feature type="compositionally biased region" description="Basic and acidic residues" evidence="1">
    <location>
        <begin position="210"/>
        <end position="220"/>
    </location>
</feature>
<dbReference type="Proteomes" id="UP000825729">
    <property type="component" value="Unassembled WGS sequence"/>
</dbReference>
<feature type="region of interest" description="Disordered" evidence="1">
    <location>
        <begin position="103"/>
        <end position="220"/>
    </location>
</feature>
<feature type="compositionally biased region" description="Gly residues" evidence="1">
    <location>
        <begin position="161"/>
        <end position="178"/>
    </location>
</feature>
<evidence type="ECO:0000313" key="2">
    <source>
        <dbReference type="EMBL" id="KAG9440319.1"/>
    </source>
</evidence>
<feature type="compositionally biased region" description="Basic residues" evidence="1">
    <location>
        <begin position="9"/>
        <end position="18"/>
    </location>
</feature>
<proteinExistence type="predicted"/>
<gene>
    <name evidence="2" type="ORF">H6P81_020484</name>
</gene>
<feature type="compositionally biased region" description="Basic and acidic residues" evidence="1">
    <location>
        <begin position="113"/>
        <end position="124"/>
    </location>
</feature>
<name>A0AAV7DWE7_ARIFI</name>
<comment type="caution">
    <text evidence="2">The sequence shown here is derived from an EMBL/GenBank/DDBJ whole genome shotgun (WGS) entry which is preliminary data.</text>
</comment>
<organism evidence="2 3">
    <name type="scientific">Aristolochia fimbriata</name>
    <name type="common">White veined hardy Dutchman's pipe vine</name>
    <dbReference type="NCBI Taxonomy" id="158543"/>
    <lineage>
        <taxon>Eukaryota</taxon>
        <taxon>Viridiplantae</taxon>
        <taxon>Streptophyta</taxon>
        <taxon>Embryophyta</taxon>
        <taxon>Tracheophyta</taxon>
        <taxon>Spermatophyta</taxon>
        <taxon>Magnoliopsida</taxon>
        <taxon>Magnoliidae</taxon>
        <taxon>Piperales</taxon>
        <taxon>Aristolochiaceae</taxon>
        <taxon>Aristolochia</taxon>
    </lineage>
</organism>
<dbReference type="EMBL" id="JAINDJ010000008">
    <property type="protein sequence ID" value="KAG9440319.1"/>
    <property type="molecule type" value="Genomic_DNA"/>
</dbReference>